<evidence type="ECO:0000313" key="3">
    <source>
        <dbReference type="Proteomes" id="UP000789524"/>
    </source>
</evidence>
<name>A0A8J2QX06_9NEOP</name>
<keyword evidence="3" id="KW-1185">Reference proteome</keyword>
<feature type="region of interest" description="Disordered" evidence="1">
    <location>
        <begin position="1"/>
        <end position="42"/>
    </location>
</feature>
<reference evidence="2" key="1">
    <citation type="submission" date="2021-09" db="EMBL/GenBank/DDBJ databases">
        <authorList>
            <person name="Martin H S."/>
        </authorList>
    </citation>
    <scope>NUCLEOTIDE SEQUENCE</scope>
</reference>
<feature type="compositionally biased region" description="Low complexity" evidence="1">
    <location>
        <begin position="23"/>
        <end position="41"/>
    </location>
</feature>
<protein>
    <submittedName>
        <fullName evidence="2">(African queen) hypothetical protein</fullName>
    </submittedName>
</protein>
<dbReference type="EMBL" id="CAKASE010000067">
    <property type="protein sequence ID" value="CAG9571946.1"/>
    <property type="molecule type" value="Genomic_DNA"/>
</dbReference>
<dbReference type="Proteomes" id="UP000789524">
    <property type="component" value="Unassembled WGS sequence"/>
</dbReference>
<comment type="caution">
    <text evidence="2">The sequence shown here is derived from an EMBL/GenBank/DDBJ whole genome shotgun (WGS) entry which is preliminary data.</text>
</comment>
<accession>A0A8J2QX06</accession>
<dbReference type="AlphaFoldDB" id="A0A8J2QX06"/>
<gene>
    <name evidence="2" type="ORF">DCHRY22_LOCUS10011</name>
</gene>
<proteinExistence type="predicted"/>
<evidence type="ECO:0000256" key="1">
    <source>
        <dbReference type="SAM" id="MobiDB-lite"/>
    </source>
</evidence>
<sequence>MLVSGRLFSQVDDNQTQVPLALGPGSRRSSSPTSTTNPTSRVFTSGCHQKCIVFQEDSYSDDDSGTEEVSDAED</sequence>
<organism evidence="2 3">
    <name type="scientific">Danaus chrysippus</name>
    <name type="common">African queen</name>
    <dbReference type="NCBI Taxonomy" id="151541"/>
    <lineage>
        <taxon>Eukaryota</taxon>
        <taxon>Metazoa</taxon>
        <taxon>Ecdysozoa</taxon>
        <taxon>Arthropoda</taxon>
        <taxon>Hexapoda</taxon>
        <taxon>Insecta</taxon>
        <taxon>Pterygota</taxon>
        <taxon>Neoptera</taxon>
        <taxon>Endopterygota</taxon>
        <taxon>Lepidoptera</taxon>
        <taxon>Glossata</taxon>
        <taxon>Ditrysia</taxon>
        <taxon>Papilionoidea</taxon>
        <taxon>Nymphalidae</taxon>
        <taxon>Danainae</taxon>
        <taxon>Danaini</taxon>
        <taxon>Danaina</taxon>
        <taxon>Danaus</taxon>
        <taxon>Anosia</taxon>
    </lineage>
</organism>
<evidence type="ECO:0000313" key="2">
    <source>
        <dbReference type="EMBL" id="CAG9571946.1"/>
    </source>
</evidence>